<reference evidence="4" key="1">
    <citation type="submission" date="2020-04" db="EMBL/GenBank/DDBJ databases">
        <authorList>
            <person name="Alioto T."/>
            <person name="Alioto T."/>
            <person name="Gomez Garrido J."/>
        </authorList>
    </citation>
    <scope>NUCLEOTIDE SEQUENCE</scope>
    <source>
        <strain evidence="4">A484AB</strain>
    </source>
</reference>
<evidence type="ECO:0000313" key="5">
    <source>
        <dbReference type="Proteomes" id="UP001152795"/>
    </source>
</evidence>
<dbReference type="InterPro" id="IPR013783">
    <property type="entry name" value="Ig-like_fold"/>
</dbReference>
<dbReference type="AlphaFoldDB" id="A0A7D9L656"/>
<dbReference type="Pfam" id="PF02010">
    <property type="entry name" value="REJ"/>
    <property type="match status" value="1"/>
</dbReference>
<organism evidence="4 5">
    <name type="scientific">Paramuricea clavata</name>
    <name type="common">Red gorgonian</name>
    <name type="synonym">Violescent sea-whip</name>
    <dbReference type="NCBI Taxonomy" id="317549"/>
    <lineage>
        <taxon>Eukaryota</taxon>
        <taxon>Metazoa</taxon>
        <taxon>Cnidaria</taxon>
        <taxon>Anthozoa</taxon>
        <taxon>Octocorallia</taxon>
        <taxon>Malacalcyonacea</taxon>
        <taxon>Plexauridae</taxon>
        <taxon>Paramuricea</taxon>
    </lineage>
</organism>
<dbReference type="Proteomes" id="UP001152795">
    <property type="component" value="Unassembled WGS sequence"/>
</dbReference>
<dbReference type="InterPro" id="IPR014756">
    <property type="entry name" value="Ig_E-set"/>
</dbReference>
<accession>A0A7D9L656</accession>
<evidence type="ECO:0000259" key="3">
    <source>
        <dbReference type="Pfam" id="PF02010"/>
    </source>
</evidence>
<proteinExistence type="predicted"/>
<dbReference type="Gene3D" id="2.60.40.10">
    <property type="entry name" value="Immunoglobulins"/>
    <property type="match status" value="1"/>
</dbReference>
<dbReference type="Pfam" id="PF01833">
    <property type="entry name" value="TIG"/>
    <property type="match status" value="1"/>
</dbReference>
<feature type="non-terminal residue" evidence="4">
    <location>
        <position position="1041"/>
    </location>
</feature>
<dbReference type="InterPro" id="IPR002859">
    <property type="entry name" value="PKD/REJ-like"/>
</dbReference>
<dbReference type="CDD" id="cd00603">
    <property type="entry name" value="IPT_PCSR"/>
    <property type="match status" value="1"/>
</dbReference>
<feature type="compositionally biased region" description="Low complexity" evidence="1">
    <location>
        <begin position="51"/>
        <end position="70"/>
    </location>
</feature>
<keyword evidence="5" id="KW-1185">Reference proteome</keyword>
<feature type="region of interest" description="Disordered" evidence="1">
    <location>
        <begin position="42"/>
        <end position="90"/>
    </location>
</feature>
<sequence length="1041" mass="107811">MNTTIHPNMSSVHPNMTSNHTAVPCTCYGLRTWCKKNFTVSPTPTILQPPNTANNNNGNNTNNNNNNGNGNIVGSSASPMPHVTPSISLPLPNPTLMPSYTSSASVSGTAPLNMSVSPVPTMSMDVSETMAVSASSSAMNASMSVAMEASTTPGGEVVPVPTTLPPVCSTDCIGVDCGTAIVNGCGHCVGGTTGLDKNYGQDCNNVCNGTARNDSCEVCSNPPADDPTSIVSPFRDCNNDCFQNAAIDTCGNCTGGLTGRVPNFWMDSCGICGGDNSSCLGCDGVPNSGKIRDSCGVCGGDGSTCTNITSIYPSLLPSISISGRTVTVTGAGLSGSAIKCVFDGQESDGTVVNLTVCQCTIPDNVPAGTKSFTVKVVNGDVETPTSDLQIMIYDATNVKITTVAPAEFLTGTPGTLTFEGLGLIENPAAVCVIRTDKVVKIPAVFVSGSYNCSLPGYEMATNMTVGLSINGVHELNSDADLNRKVFATTPAVTSSQFTDTGAKIIIAFNKPIATASLTTCAAIFSNVTALGTNPTCAWSDGRHLEISPDGDATIQPQNTLAFKTDIIKQDQMFSKVLNGLVTILPPGNPVKPVPVIFGPTQISSCGHLTLDGSQSSGGGGRNLEYGWSLEGWVDNEITAVLNAAVNNARVFINGTLMSAGTTYEFKLAVSNFISSQAVATNISVTKATDPLPEVTLEGPLQGKAMAGKAFYVTATAKAASCSTEKALSYSWSVLCTNDDSSNSAKTRAESSPGFRLTSNKASLKIDAGSLVGEKTYRFTVVVSLTASPSTATTMSTDVAVEWSPLEPAIAGGDRTLGRDSGTLELDAKSSTVDPDNAPGELSCAWSCTDTSNDQPCYSAVNKQSKISLPDDCVVSVAAAEFGAGKAYRIKSSVSKGSRTGSSTVLLTVVEGNPPAVSVVTPIMKVTAGQKVTLEARYTSGVQPTVEWICAQEDDYRYVDLSDASIVSSSTDQYNTGTSFTSRVLKANVLAPGSKYKFIINVNDGSKIGSSNVIVEVRNGPTSGSFAAEPTSLAQLQEVTLR</sequence>
<dbReference type="InterPro" id="IPR002909">
    <property type="entry name" value="IPT_dom"/>
</dbReference>
<feature type="domain" description="PKD/REJ-like" evidence="3">
    <location>
        <begin position="718"/>
        <end position="1035"/>
    </location>
</feature>
<evidence type="ECO:0000313" key="4">
    <source>
        <dbReference type="EMBL" id="CAB4024455.1"/>
    </source>
</evidence>
<dbReference type="OrthoDB" id="5955768at2759"/>
<gene>
    <name evidence="4" type="ORF">PACLA_8A044023</name>
</gene>
<protein>
    <submittedName>
        <fullName evidence="4">Uncharacterized protein</fullName>
    </submittedName>
</protein>
<feature type="domain" description="IPT/TIG" evidence="2">
    <location>
        <begin position="308"/>
        <end position="383"/>
    </location>
</feature>
<evidence type="ECO:0000259" key="2">
    <source>
        <dbReference type="Pfam" id="PF01833"/>
    </source>
</evidence>
<evidence type="ECO:0000256" key="1">
    <source>
        <dbReference type="SAM" id="MobiDB-lite"/>
    </source>
</evidence>
<dbReference type="EMBL" id="CACRXK020013044">
    <property type="protein sequence ID" value="CAB4024455.1"/>
    <property type="molecule type" value="Genomic_DNA"/>
</dbReference>
<dbReference type="SUPFAM" id="SSF81296">
    <property type="entry name" value="E set domains"/>
    <property type="match status" value="1"/>
</dbReference>
<comment type="caution">
    <text evidence="4">The sequence shown here is derived from an EMBL/GenBank/DDBJ whole genome shotgun (WGS) entry which is preliminary data.</text>
</comment>
<name>A0A7D9L656_PARCT</name>